<keyword evidence="3" id="KW-1185">Reference proteome</keyword>
<dbReference type="EMBL" id="JAKKPZ010000487">
    <property type="protein sequence ID" value="KAI1694642.1"/>
    <property type="molecule type" value="Genomic_DNA"/>
</dbReference>
<dbReference type="Proteomes" id="UP001201812">
    <property type="component" value="Unassembled WGS sequence"/>
</dbReference>
<dbReference type="PROSITE" id="PS50097">
    <property type="entry name" value="BTB"/>
    <property type="match status" value="1"/>
</dbReference>
<dbReference type="SMART" id="SM00225">
    <property type="entry name" value="BTB"/>
    <property type="match status" value="1"/>
</dbReference>
<proteinExistence type="predicted"/>
<gene>
    <name evidence="2" type="ORF">DdX_20008</name>
</gene>
<evidence type="ECO:0000313" key="2">
    <source>
        <dbReference type="EMBL" id="KAI1694642.1"/>
    </source>
</evidence>
<dbReference type="Pfam" id="PF02214">
    <property type="entry name" value="BTB_2"/>
    <property type="match status" value="1"/>
</dbReference>
<reference evidence="2" key="1">
    <citation type="submission" date="2022-01" db="EMBL/GenBank/DDBJ databases">
        <title>Genome Sequence Resource for Two Populations of Ditylenchus destructor, the Migratory Endoparasitic Phytonematode.</title>
        <authorList>
            <person name="Zhang H."/>
            <person name="Lin R."/>
            <person name="Xie B."/>
        </authorList>
    </citation>
    <scope>NUCLEOTIDE SEQUENCE</scope>
    <source>
        <strain evidence="2">BazhouSP</strain>
    </source>
</reference>
<feature type="domain" description="BTB" evidence="1">
    <location>
        <begin position="11"/>
        <end position="80"/>
    </location>
</feature>
<comment type="caution">
    <text evidence="2">The sequence shown here is derived from an EMBL/GenBank/DDBJ whole genome shotgun (WGS) entry which is preliminary data.</text>
</comment>
<dbReference type="InterPro" id="IPR000210">
    <property type="entry name" value="BTB/POZ_dom"/>
</dbReference>
<name>A0AAD4MLK9_9BILA</name>
<sequence length="245" mass="28266">MAENDAIPNNNWVRLNVGGRIFQTTKDTLSQYPDSFLARLINGGLPSQKDESDAYLLDNDPDYFRIILNYLRRGVLNLDDSKLTMKGLLAEADFYNIKPLADEIRMEIGSTSFWENVERSDGTMTNTMSPATNRLETVVLHVTSDKMHTFSYIECSEKHDGYEVLQAFREEYDDQEAWNGRYYLWSKPRDDSESSGRLHATEKCILKDVGSILRSFGFVQESHNTEFEEEGILDKTWKFVRTVSK</sequence>
<evidence type="ECO:0000259" key="1">
    <source>
        <dbReference type="PROSITE" id="PS50097"/>
    </source>
</evidence>
<dbReference type="GO" id="GO:0097602">
    <property type="term" value="F:cullin family protein binding"/>
    <property type="evidence" value="ECO:0007669"/>
    <property type="project" value="TreeGrafter"/>
</dbReference>
<dbReference type="SUPFAM" id="SSF54695">
    <property type="entry name" value="POZ domain"/>
    <property type="match status" value="1"/>
</dbReference>
<dbReference type="GO" id="GO:0031463">
    <property type="term" value="C:Cul3-RING ubiquitin ligase complex"/>
    <property type="evidence" value="ECO:0007669"/>
    <property type="project" value="TreeGrafter"/>
</dbReference>
<dbReference type="PANTHER" id="PTHR14958">
    <property type="entry name" value="POTASSIUM CHANNEL TETRAMERISATION DOMAIN CONTAINING PROTEIN"/>
    <property type="match status" value="1"/>
</dbReference>
<dbReference type="AlphaFoldDB" id="A0AAD4MLK9"/>
<dbReference type="Gene3D" id="3.30.710.10">
    <property type="entry name" value="Potassium Channel Kv1.1, Chain A"/>
    <property type="match status" value="1"/>
</dbReference>
<dbReference type="PANTHER" id="PTHR14958:SF29">
    <property type="entry name" value="INSOMNIAC, ISOFORM B"/>
    <property type="match status" value="1"/>
</dbReference>
<evidence type="ECO:0000313" key="3">
    <source>
        <dbReference type="Proteomes" id="UP001201812"/>
    </source>
</evidence>
<dbReference type="InterPro" id="IPR011333">
    <property type="entry name" value="SKP1/BTB/POZ_sf"/>
</dbReference>
<accession>A0AAD4MLK9</accession>
<protein>
    <submittedName>
        <fullName evidence="2">BTB/POZ domain-containing protein</fullName>
    </submittedName>
</protein>
<dbReference type="GO" id="GO:0043161">
    <property type="term" value="P:proteasome-mediated ubiquitin-dependent protein catabolic process"/>
    <property type="evidence" value="ECO:0007669"/>
    <property type="project" value="TreeGrafter"/>
</dbReference>
<dbReference type="InterPro" id="IPR003131">
    <property type="entry name" value="T1-type_BTB"/>
</dbReference>
<organism evidence="2 3">
    <name type="scientific">Ditylenchus destructor</name>
    <dbReference type="NCBI Taxonomy" id="166010"/>
    <lineage>
        <taxon>Eukaryota</taxon>
        <taxon>Metazoa</taxon>
        <taxon>Ecdysozoa</taxon>
        <taxon>Nematoda</taxon>
        <taxon>Chromadorea</taxon>
        <taxon>Rhabditida</taxon>
        <taxon>Tylenchina</taxon>
        <taxon>Tylenchomorpha</taxon>
        <taxon>Sphaerularioidea</taxon>
        <taxon>Anguinidae</taxon>
        <taxon>Anguininae</taxon>
        <taxon>Ditylenchus</taxon>
    </lineage>
</organism>
<dbReference type="GO" id="GO:0005737">
    <property type="term" value="C:cytoplasm"/>
    <property type="evidence" value="ECO:0007669"/>
    <property type="project" value="TreeGrafter"/>
</dbReference>
<dbReference type="GO" id="GO:0051260">
    <property type="term" value="P:protein homooligomerization"/>
    <property type="evidence" value="ECO:0007669"/>
    <property type="project" value="InterPro"/>
</dbReference>